<evidence type="ECO:0000313" key="1">
    <source>
        <dbReference type="EMBL" id="NER09876.1"/>
    </source>
</evidence>
<dbReference type="RefSeq" id="WP_163691906.1">
    <property type="nucleotide sequence ID" value="NZ_FXTW01000001.1"/>
</dbReference>
<organism evidence="1 2">
    <name type="scientific">Muriicola jejuensis</name>
    <dbReference type="NCBI Taxonomy" id="504488"/>
    <lineage>
        <taxon>Bacteria</taxon>
        <taxon>Pseudomonadati</taxon>
        <taxon>Bacteroidota</taxon>
        <taxon>Flavobacteriia</taxon>
        <taxon>Flavobacteriales</taxon>
        <taxon>Flavobacteriaceae</taxon>
        <taxon>Muriicola</taxon>
    </lineage>
</organism>
<gene>
    <name evidence="1" type="ORF">GWK09_05070</name>
</gene>
<protein>
    <recommendedName>
        <fullName evidence="3">Lipoprotein</fullName>
    </recommendedName>
</protein>
<evidence type="ECO:0008006" key="3">
    <source>
        <dbReference type="Google" id="ProtNLM"/>
    </source>
</evidence>
<dbReference type="AlphaFoldDB" id="A0A6P0UI66"/>
<evidence type="ECO:0000313" key="2">
    <source>
        <dbReference type="Proteomes" id="UP000468443"/>
    </source>
</evidence>
<keyword evidence="2" id="KW-1185">Reference proteome</keyword>
<dbReference type="EMBL" id="JAABOP010000001">
    <property type="protein sequence ID" value="NER09876.1"/>
    <property type="molecule type" value="Genomic_DNA"/>
</dbReference>
<reference evidence="1 2" key="1">
    <citation type="submission" date="2020-01" db="EMBL/GenBank/DDBJ databases">
        <title>Muriicola jejuensis KCTC 22299.</title>
        <authorList>
            <person name="Wang G."/>
        </authorList>
    </citation>
    <scope>NUCLEOTIDE SEQUENCE [LARGE SCALE GENOMIC DNA]</scope>
    <source>
        <strain evidence="1 2">KCTC 22299</strain>
    </source>
</reference>
<dbReference type="Proteomes" id="UP000468443">
    <property type="component" value="Unassembled WGS sequence"/>
</dbReference>
<sequence>MKKLPLYTIVLILGLFGCSSQKKLVEQAPFTIKNPTCQEFAAGRPEGGSGFTLEIPVDGLPSDIHFEKVYFRGHQMIPHNKVENGSTVLICEYQRNIPPASKDIIMHADPMEEVGNQPPALLKEKGEEFPFELKGDEAVLEYRLEGKRKSRYYKISGIKEKTPRQYPSRPQN</sequence>
<proteinExistence type="predicted"/>
<comment type="caution">
    <text evidence="1">The sequence shown here is derived from an EMBL/GenBank/DDBJ whole genome shotgun (WGS) entry which is preliminary data.</text>
</comment>
<dbReference type="PROSITE" id="PS51257">
    <property type="entry name" value="PROKAR_LIPOPROTEIN"/>
    <property type="match status" value="1"/>
</dbReference>
<name>A0A6P0UI66_9FLAO</name>
<accession>A0A6P0UI66</accession>